<evidence type="ECO:0000256" key="6">
    <source>
        <dbReference type="ARBA" id="ARBA00022927"/>
    </source>
</evidence>
<keyword evidence="9" id="KW-0966">Cell projection</keyword>
<keyword evidence="4" id="KW-0813">Transport</keyword>
<dbReference type="OrthoDB" id="306494at2"/>
<dbReference type="GO" id="GO:0015031">
    <property type="term" value="P:protein transport"/>
    <property type="evidence" value="ECO:0007669"/>
    <property type="project" value="UniProtKB-KW"/>
</dbReference>
<sequence>MSDHIKPFILPEISKDRLFTQDSFIFKQKKQEIEYLLGKARKEAEIIKKKAYEEGFIRGKNEGLELEKKRLSEIAHNLINGLSEINYLKEKMVKQLEKNMIILIKEISKKVILNETFTNKEIVKNLIKQALQQLIDKTHVDIKVSPQEFEYLLKFKKNFLEEVEGLKHINIIKEKKVKPGGFIIETDTEILDGRIEKRLENIFKAIEEQSEMIRNESK</sequence>
<dbReference type="Pfam" id="PF02108">
    <property type="entry name" value="FliH"/>
    <property type="match status" value="1"/>
</dbReference>
<evidence type="ECO:0000256" key="4">
    <source>
        <dbReference type="ARBA" id="ARBA00022448"/>
    </source>
</evidence>
<keyword evidence="6" id="KW-0653">Protein transport</keyword>
<evidence type="ECO:0000256" key="1">
    <source>
        <dbReference type="ARBA" id="ARBA00003041"/>
    </source>
</evidence>
<dbReference type="RefSeq" id="WP_066061063.1">
    <property type="nucleotide sequence ID" value="NZ_CP013015.1"/>
</dbReference>
<dbReference type="GO" id="GO:0005829">
    <property type="term" value="C:cytosol"/>
    <property type="evidence" value="ECO:0007669"/>
    <property type="project" value="TreeGrafter"/>
</dbReference>
<dbReference type="EMBL" id="CP013015">
    <property type="protein sequence ID" value="AMM40533.1"/>
    <property type="molecule type" value="Genomic_DNA"/>
</dbReference>
<proteinExistence type="inferred from homology"/>
<dbReference type="PANTHER" id="PTHR34982">
    <property type="entry name" value="YOP PROTEINS TRANSLOCATION PROTEIN L"/>
    <property type="match status" value="1"/>
</dbReference>
<dbReference type="SUPFAM" id="SSF160527">
    <property type="entry name" value="V-type ATPase subunit E-like"/>
    <property type="match status" value="1"/>
</dbReference>
<evidence type="ECO:0000256" key="5">
    <source>
        <dbReference type="ARBA" id="ARBA00022795"/>
    </source>
</evidence>
<dbReference type="InterPro" id="IPR018035">
    <property type="entry name" value="Flagellar_FliH/T3SS_HrpE"/>
</dbReference>
<gene>
    <name evidence="9" type="ORF">HS1_000728</name>
</gene>
<keyword evidence="5" id="KW-1005">Bacterial flagellum biogenesis</keyword>
<evidence type="ECO:0000259" key="8">
    <source>
        <dbReference type="Pfam" id="PF02108"/>
    </source>
</evidence>
<evidence type="ECO:0000313" key="10">
    <source>
        <dbReference type="Proteomes" id="UP000070560"/>
    </source>
</evidence>
<evidence type="ECO:0000256" key="3">
    <source>
        <dbReference type="ARBA" id="ARBA00016507"/>
    </source>
</evidence>
<dbReference type="GO" id="GO:0044781">
    <property type="term" value="P:bacterial-type flagellum organization"/>
    <property type="evidence" value="ECO:0007669"/>
    <property type="project" value="UniProtKB-KW"/>
</dbReference>
<evidence type="ECO:0000313" key="9">
    <source>
        <dbReference type="EMBL" id="AMM40533.1"/>
    </source>
</evidence>
<reference evidence="9 10" key="1">
    <citation type="submission" date="2015-10" db="EMBL/GenBank/DDBJ databases">
        <title>Candidatus Desulfofervidus auxilii, a hydrogenotrophic sulfate-reducing bacterium involved in the thermophilic anaerobic oxidation of methane.</title>
        <authorList>
            <person name="Krukenberg V."/>
            <person name="Richter M."/>
            <person name="Wegener G."/>
        </authorList>
    </citation>
    <scope>NUCLEOTIDE SEQUENCE [LARGE SCALE GENOMIC DNA]</scope>
    <source>
        <strain evidence="9 10">HS1</strain>
    </source>
</reference>
<dbReference type="PANTHER" id="PTHR34982:SF1">
    <property type="entry name" value="FLAGELLAR ASSEMBLY PROTEIN FLIH"/>
    <property type="match status" value="1"/>
</dbReference>
<keyword evidence="9" id="KW-0282">Flagellum</keyword>
<keyword evidence="9" id="KW-0969">Cilium</keyword>
<comment type="similarity">
    <text evidence="2">Belongs to the FliH family.</text>
</comment>
<keyword evidence="7" id="KW-1006">Bacterial flagellum protein export</keyword>
<accession>A0A7U4THS8</accession>
<dbReference type="KEGG" id="daw:HS1_000728"/>
<name>A0A7U4THS8_DESA2</name>
<feature type="domain" description="Flagellar assembly protein FliH/Type III secretion system HrpE" evidence="8">
    <location>
        <begin position="83"/>
        <end position="201"/>
    </location>
</feature>
<evidence type="ECO:0000256" key="7">
    <source>
        <dbReference type="ARBA" id="ARBA00023225"/>
    </source>
</evidence>
<organism evidence="9 10">
    <name type="scientific">Desulfofervidus auxilii</name>
    <dbReference type="NCBI Taxonomy" id="1621989"/>
    <lineage>
        <taxon>Bacteria</taxon>
        <taxon>Pseudomonadati</taxon>
        <taxon>Thermodesulfobacteriota</taxon>
        <taxon>Candidatus Desulfofervidia</taxon>
        <taxon>Candidatus Desulfofervidales</taxon>
        <taxon>Candidatus Desulfofervidaceae</taxon>
        <taxon>Candidatus Desulfofervidus</taxon>
    </lineage>
</organism>
<dbReference type="InterPro" id="IPR051472">
    <property type="entry name" value="T3SS_Stator/FliH"/>
</dbReference>
<keyword evidence="10" id="KW-1185">Reference proteome</keyword>
<dbReference type="Proteomes" id="UP000070560">
    <property type="component" value="Chromosome"/>
</dbReference>
<evidence type="ECO:0000256" key="2">
    <source>
        <dbReference type="ARBA" id="ARBA00006602"/>
    </source>
</evidence>
<dbReference type="AlphaFoldDB" id="A0A7U4THS8"/>
<protein>
    <recommendedName>
        <fullName evidence="3">Flagellar assembly protein FliH</fullName>
    </recommendedName>
</protein>
<comment type="function">
    <text evidence="1">Needed for flagellar regrowth and assembly.</text>
</comment>